<accession>F8ACZ0</accession>
<sequence length="66" mass="7986">MITAEDVKSIIKKLPEKEFVKLRNWILERDWEKWDKEIEEDSKKGLLDFLIKEALEEKQKGKLKDL</sequence>
<dbReference type="PaxDb" id="667014-Thein_2003"/>
<dbReference type="AlphaFoldDB" id="F8ACZ0"/>
<evidence type="ECO:0000313" key="1">
    <source>
        <dbReference type="EMBL" id="AEH45856.1"/>
    </source>
</evidence>
<dbReference type="Proteomes" id="UP000006793">
    <property type="component" value="Chromosome"/>
</dbReference>
<dbReference type="PATRIC" id="fig|667014.3.peg.2056"/>
<dbReference type="STRING" id="667014.Thein_2003"/>
<dbReference type="eggNOG" id="ENOG5033GUE">
    <property type="taxonomic scope" value="Bacteria"/>
</dbReference>
<proteinExistence type="predicted"/>
<keyword evidence="2" id="KW-1185">Reference proteome</keyword>
<dbReference type="HOGENOM" id="CLU_193486_0_0_0"/>
<evidence type="ECO:0000313" key="2">
    <source>
        <dbReference type="Proteomes" id="UP000006793"/>
    </source>
</evidence>
<gene>
    <name evidence="1" type="ordered locus">Thein_2003</name>
</gene>
<dbReference type="EMBL" id="CP002683">
    <property type="protein sequence ID" value="AEH45856.1"/>
    <property type="molecule type" value="Genomic_DNA"/>
</dbReference>
<reference evidence="1 2" key="2">
    <citation type="journal article" date="2012" name="Stand. Genomic Sci.">
        <title>Complete genome sequence of the thermophilic sulfate-reducing ocean bacterium Thermodesulfatator indicus type strain (CIR29812(T)).</title>
        <authorList>
            <person name="Anderson I."/>
            <person name="Saunders E."/>
            <person name="Lapidus A."/>
            <person name="Nolan M."/>
            <person name="Lucas S."/>
            <person name="Tice H."/>
            <person name="Del Rio T.G."/>
            <person name="Cheng J.F."/>
            <person name="Han C."/>
            <person name="Tapia R."/>
            <person name="Goodwin L.A."/>
            <person name="Pitluck S."/>
            <person name="Liolios K."/>
            <person name="Mavromatis K."/>
            <person name="Pagani I."/>
            <person name="Ivanova N."/>
            <person name="Mikhailova N."/>
            <person name="Pati A."/>
            <person name="Chen A."/>
            <person name="Palaniappan K."/>
            <person name="Land M."/>
            <person name="Hauser L."/>
            <person name="Jeffries C.D."/>
            <person name="Chang Y.J."/>
            <person name="Brambilla E.M."/>
            <person name="Rohde M."/>
            <person name="Spring S."/>
            <person name="Goker M."/>
            <person name="Detter J.C."/>
            <person name="Woyke T."/>
            <person name="Bristow J."/>
            <person name="Eisen J.A."/>
            <person name="Markowitz V."/>
            <person name="Hugenholtz P."/>
            <person name="Kyrpides N.C."/>
            <person name="Klenk H.P."/>
        </authorList>
    </citation>
    <scope>NUCLEOTIDE SEQUENCE [LARGE SCALE GENOMIC DNA]</scope>
    <source>
        <strain evidence="2">DSM 15286 / JCM 11887 / CIR29812</strain>
    </source>
</reference>
<organism evidence="1 2">
    <name type="scientific">Thermodesulfatator indicus (strain DSM 15286 / JCM 11887 / CIR29812)</name>
    <dbReference type="NCBI Taxonomy" id="667014"/>
    <lineage>
        <taxon>Bacteria</taxon>
        <taxon>Pseudomonadati</taxon>
        <taxon>Thermodesulfobacteriota</taxon>
        <taxon>Thermodesulfobacteria</taxon>
        <taxon>Thermodesulfobacteriales</taxon>
        <taxon>Thermodesulfatatoraceae</taxon>
        <taxon>Thermodesulfatator</taxon>
    </lineage>
</organism>
<dbReference type="KEGG" id="tid:Thein_2003"/>
<name>F8ACZ0_THEID</name>
<dbReference type="RefSeq" id="WP_013908595.1">
    <property type="nucleotide sequence ID" value="NC_015681.1"/>
</dbReference>
<protein>
    <submittedName>
        <fullName evidence="1">Uncharacterized protein</fullName>
    </submittedName>
</protein>
<dbReference type="InParanoid" id="F8ACZ0"/>
<reference evidence="2" key="1">
    <citation type="submission" date="2011-04" db="EMBL/GenBank/DDBJ databases">
        <title>The complete genome of Thermodesulfatator indicus DSM 15286.</title>
        <authorList>
            <person name="Lucas S."/>
            <person name="Copeland A."/>
            <person name="Lapidus A."/>
            <person name="Bruce D."/>
            <person name="Goodwin L."/>
            <person name="Pitluck S."/>
            <person name="Peters L."/>
            <person name="Kyrpides N."/>
            <person name="Mavromatis K."/>
            <person name="Pagani I."/>
            <person name="Ivanova N."/>
            <person name="Saunders L."/>
            <person name="Detter J.C."/>
            <person name="Tapia R."/>
            <person name="Han C."/>
            <person name="Land M."/>
            <person name="Hauser L."/>
            <person name="Markowitz V."/>
            <person name="Cheng J.-F."/>
            <person name="Hugenholtz P."/>
            <person name="Woyke T."/>
            <person name="Wu D."/>
            <person name="Spring S."/>
            <person name="Schroeder M."/>
            <person name="Brambilla E."/>
            <person name="Klenk H.-P."/>
            <person name="Eisen J.A."/>
        </authorList>
    </citation>
    <scope>NUCLEOTIDE SEQUENCE [LARGE SCALE GENOMIC DNA]</scope>
    <source>
        <strain evidence="2">DSM 15286 / JCM 11887 / CIR29812</strain>
    </source>
</reference>